<dbReference type="EMBL" id="KI925455">
    <property type="protein sequence ID" value="ETW85750.1"/>
    <property type="molecule type" value="Genomic_DNA"/>
</dbReference>
<evidence type="ECO:0000256" key="2">
    <source>
        <dbReference type="ARBA" id="ARBA00022692"/>
    </source>
</evidence>
<dbReference type="RefSeq" id="XP_009541821.1">
    <property type="nucleotide sequence ID" value="XM_009543526.1"/>
</dbReference>
<keyword evidence="4 5" id="KW-0472">Membrane</keyword>
<dbReference type="GO" id="GO:0016020">
    <property type="term" value="C:membrane"/>
    <property type="evidence" value="ECO:0007669"/>
    <property type="project" value="InterPro"/>
</dbReference>
<dbReference type="eggNOG" id="KOG3989">
    <property type="taxonomic scope" value="Eukaryota"/>
</dbReference>
<name>W4KK96_HETIT</name>
<dbReference type="GO" id="GO:0012505">
    <property type="term" value="C:endomembrane system"/>
    <property type="evidence" value="ECO:0007669"/>
    <property type="project" value="UniProtKB-SubCell"/>
</dbReference>
<protein>
    <recommendedName>
        <fullName evidence="8">FAR-17a/AIG1-like protein</fullName>
    </recommendedName>
</protein>
<gene>
    <name evidence="6" type="ORF">HETIRDRAFT_44672</name>
</gene>
<comment type="subcellular location">
    <subcellularLocation>
        <location evidence="1">Endomembrane system</location>
        <topology evidence="1">Multi-pass membrane protein</topology>
    </subcellularLocation>
</comment>
<dbReference type="Pfam" id="PF04750">
    <property type="entry name" value="Far-17a_AIG1"/>
    <property type="match status" value="1"/>
</dbReference>
<organism evidence="6 7">
    <name type="scientific">Heterobasidion irregulare (strain TC 32-1)</name>
    <dbReference type="NCBI Taxonomy" id="747525"/>
    <lineage>
        <taxon>Eukaryota</taxon>
        <taxon>Fungi</taxon>
        <taxon>Dikarya</taxon>
        <taxon>Basidiomycota</taxon>
        <taxon>Agaricomycotina</taxon>
        <taxon>Agaricomycetes</taxon>
        <taxon>Russulales</taxon>
        <taxon>Bondarzewiaceae</taxon>
        <taxon>Heterobasidion</taxon>
        <taxon>Heterobasidion annosum species complex</taxon>
    </lineage>
</organism>
<dbReference type="HOGENOM" id="CLU_081915_1_0_1"/>
<feature type="transmembrane region" description="Helical" evidence="5">
    <location>
        <begin position="37"/>
        <end position="58"/>
    </location>
</feature>
<dbReference type="OrthoDB" id="1898221at2759"/>
<evidence type="ECO:0000313" key="7">
    <source>
        <dbReference type="Proteomes" id="UP000030671"/>
    </source>
</evidence>
<keyword evidence="3 5" id="KW-1133">Transmembrane helix</keyword>
<feature type="transmembrane region" description="Helical" evidence="5">
    <location>
        <begin position="125"/>
        <end position="142"/>
    </location>
</feature>
<dbReference type="AlphaFoldDB" id="W4KK96"/>
<feature type="transmembrane region" description="Helical" evidence="5">
    <location>
        <begin position="190"/>
        <end position="211"/>
    </location>
</feature>
<evidence type="ECO:0000313" key="6">
    <source>
        <dbReference type="EMBL" id="ETW85750.1"/>
    </source>
</evidence>
<evidence type="ECO:0000256" key="4">
    <source>
        <dbReference type="ARBA" id="ARBA00023136"/>
    </source>
</evidence>
<reference evidence="6 7" key="1">
    <citation type="journal article" date="2012" name="New Phytol.">
        <title>Insight into trade-off between wood decay and parasitism from the genome of a fungal forest pathogen.</title>
        <authorList>
            <person name="Olson A."/>
            <person name="Aerts A."/>
            <person name="Asiegbu F."/>
            <person name="Belbahri L."/>
            <person name="Bouzid O."/>
            <person name="Broberg A."/>
            <person name="Canback B."/>
            <person name="Coutinho P.M."/>
            <person name="Cullen D."/>
            <person name="Dalman K."/>
            <person name="Deflorio G."/>
            <person name="van Diepen L.T."/>
            <person name="Dunand C."/>
            <person name="Duplessis S."/>
            <person name="Durling M."/>
            <person name="Gonthier P."/>
            <person name="Grimwood J."/>
            <person name="Fossdal C.G."/>
            <person name="Hansson D."/>
            <person name="Henrissat B."/>
            <person name="Hietala A."/>
            <person name="Himmelstrand K."/>
            <person name="Hoffmeister D."/>
            <person name="Hogberg N."/>
            <person name="James T.Y."/>
            <person name="Karlsson M."/>
            <person name="Kohler A."/>
            <person name="Kues U."/>
            <person name="Lee Y.H."/>
            <person name="Lin Y.C."/>
            <person name="Lind M."/>
            <person name="Lindquist E."/>
            <person name="Lombard V."/>
            <person name="Lucas S."/>
            <person name="Lunden K."/>
            <person name="Morin E."/>
            <person name="Murat C."/>
            <person name="Park J."/>
            <person name="Raffaello T."/>
            <person name="Rouze P."/>
            <person name="Salamov A."/>
            <person name="Schmutz J."/>
            <person name="Solheim H."/>
            <person name="Stahlberg J."/>
            <person name="Velez H."/>
            <person name="de Vries R.P."/>
            <person name="Wiebenga A."/>
            <person name="Woodward S."/>
            <person name="Yakovlev I."/>
            <person name="Garbelotto M."/>
            <person name="Martin F."/>
            <person name="Grigoriev I.V."/>
            <person name="Stenlid J."/>
        </authorList>
    </citation>
    <scope>NUCLEOTIDE SEQUENCE [LARGE SCALE GENOMIC DNA]</scope>
    <source>
        <strain evidence="6 7">TC 32-1</strain>
    </source>
</reference>
<dbReference type="InterPro" id="IPR006838">
    <property type="entry name" value="ADTRP_AIG1"/>
</dbReference>
<dbReference type="Proteomes" id="UP000030671">
    <property type="component" value="Unassembled WGS sequence"/>
</dbReference>
<dbReference type="FunCoup" id="W4KK96">
    <property type="interactions" value="133"/>
</dbReference>
<evidence type="ECO:0000256" key="3">
    <source>
        <dbReference type="ARBA" id="ARBA00022989"/>
    </source>
</evidence>
<keyword evidence="2 5" id="KW-0812">Transmembrane</keyword>
<evidence type="ECO:0000256" key="1">
    <source>
        <dbReference type="ARBA" id="ARBA00004127"/>
    </source>
</evidence>
<feature type="transmembrane region" description="Helical" evidence="5">
    <location>
        <begin position="70"/>
        <end position="93"/>
    </location>
</feature>
<dbReference type="GeneID" id="20675705"/>
<evidence type="ECO:0008006" key="8">
    <source>
        <dbReference type="Google" id="ProtNLM"/>
    </source>
</evidence>
<dbReference type="KEGG" id="hir:HETIRDRAFT_44672"/>
<proteinExistence type="predicted"/>
<feature type="transmembrane region" description="Helical" evidence="5">
    <location>
        <begin position="154"/>
        <end position="170"/>
    </location>
</feature>
<accession>W4KK96</accession>
<keyword evidence="7" id="KW-1185">Reference proteome</keyword>
<sequence>MLHASAASAMSYGYRSLSSTPLDKWIRSQKGGHMQFLTIQGLAVAWVTMLLSLGNDIFPTVKSLRALKRALFMIAMPLSVVISTIYWSLLLFLPNLILRRESTNMEPTSSTAVPKFIRLDLNVDLALHAVPALTLFLDFILFERPYSHKAARRGAPLLSVLATLWYGSWVEYCASYNGMFPYPFLTGNPLPIRIAIYFGACLLALLSFWALNSVHTKPILGHIGLQPVLRSYDRPTLKGTLED</sequence>
<dbReference type="InParanoid" id="W4KK96"/>
<dbReference type="PANTHER" id="PTHR10989">
    <property type="entry name" value="ANDROGEN-INDUCED PROTEIN 1-RELATED"/>
    <property type="match status" value="1"/>
</dbReference>
<dbReference type="PANTHER" id="PTHR10989:SF16">
    <property type="entry name" value="AT02829P-RELATED"/>
    <property type="match status" value="1"/>
</dbReference>
<evidence type="ECO:0000256" key="5">
    <source>
        <dbReference type="SAM" id="Phobius"/>
    </source>
</evidence>